<protein>
    <recommendedName>
        <fullName evidence="4">NB-ARC domain-containing protein</fullName>
    </recommendedName>
</protein>
<dbReference type="GO" id="GO:0043531">
    <property type="term" value="F:ADP binding"/>
    <property type="evidence" value="ECO:0007669"/>
    <property type="project" value="InterPro"/>
</dbReference>
<dbReference type="SMART" id="SM00028">
    <property type="entry name" value="TPR"/>
    <property type="match status" value="5"/>
</dbReference>
<evidence type="ECO:0000313" key="5">
    <source>
        <dbReference type="EMBL" id="EON74874.1"/>
    </source>
</evidence>
<dbReference type="InterPro" id="IPR011990">
    <property type="entry name" value="TPR-like_helical_dom_sf"/>
</dbReference>
<evidence type="ECO:0000313" key="6">
    <source>
        <dbReference type="Proteomes" id="UP000013909"/>
    </source>
</evidence>
<keyword evidence="2" id="KW-0802">TPR repeat</keyword>
<dbReference type="STRING" id="1232681.ADIS_4669"/>
<evidence type="ECO:0000256" key="1">
    <source>
        <dbReference type="ARBA" id="ARBA00022737"/>
    </source>
</evidence>
<reference evidence="5 6" key="1">
    <citation type="submission" date="2013-02" db="EMBL/GenBank/DDBJ databases">
        <title>A novel strain isolated from Lonar lake, Maharashtra, India.</title>
        <authorList>
            <person name="Singh A."/>
        </authorList>
    </citation>
    <scope>NUCLEOTIDE SEQUENCE [LARGE SCALE GENOMIC DNA]</scope>
    <source>
        <strain evidence="5 6">AK24</strain>
    </source>
</reference>
<keyword evidence="3" id="KW-0175">Coiled coil</keyword>
<evidence type="ECO:0000256" key="2">
    <source>
        <dbReference type="ARBA" id="ARBA00022803"/>
    </source>
</evidence>
<feature type="domain" description="NB-ARC" evidence="4">
    <location>
        <begin position="190"/>
        <end position="340"/>
    </location>
</feature>
<gene>
    <name evidence="5" type="ORF">ADIS_4669</name>
</gene>
<organism evidence="5 6">
    <name type="scientific">Lunatimonas lonarensis</name>
    <dbReference type="NCBI Taxonomy" id="1232681"/>
    <lineage>
        <taxon>Bacteria</taxon>
        <taxon>Pseudomonadati</taxon>
        <taxon>Bacteroidota</taxon>
        <taxon>Cytophagia</taxon>
        <taxon>Cytophagales</taxon>
        <taxon>Cyclobacteriaceae</taxon>
    </lineage>
</organism>
<accession>R7ZLG0</accession>
<evidence type="ECO:0000256" key="3">
    <source>
        <dbReference type="SAM" id="Coils"/>
    </source>
</evidence>
<name>R7ZLG0_9BACT</name>
<comment type="caution">
    <text evidence="5">The sequence shown here is derived from an EMBL/GenBank/DDBJ whole genome shotgun (WGS) entry which is preliminary data.</text>
</comment>
<dbReference type="InterPro" id="IPR002182">
    <property type="entry name" value="NB-ARC"/>
</dbReference>
<dbReference type="SUPFAM" id="SSF52540">
    <property type="entry name" value="P-loop containing nucleoside triphosphate hydrolases"/>
    <property type="match status" value="1"/>
</dbReference>
<proteinExistence type="predicted"/>
<dbReference type="SUPFAM" id="SSF48452">
    <property type="entry name" value="TPR-like"/>
    <property type="match status" value="2"/>
</dbReference>
<dbReference type="Pfam" id="PF13374">
    <property type="entry name" value="TPR_10"/>
    <property type="match status" value="1"/>
</dbReference>
<dbReference type="AlphaFoldDB" id="R7ZLG0"/>
<dbReference type="Gene3D" id="3.40.50.300">
    <property type="entry name" value="P-loop containing nucleotide triphosphate hydrolases"/>
    <property type="match status" value="1"/>
</dbReference>
<keyword evidence="6" id="KW-1185">Reference proteome</keyword>
<dbReference type="OrthoDB" id="571425at2"/>
<dbReference type="Gene3D" id="1.25.40.10">
    <property type="entry name" value="Tetratricopeptide repeat domain"/>
    <property type="match status" value="2"/>
</dbReference>
<dbReference type="EMBL" id="AQHR01000115">
    <property type="protein sequence ID" value="EON74874.1"/>
    <property type="molecule type" value="Genomic_DNA"/>
</dbReference>
<evidence type="ECO:0000259" key="4">
    <source>
        <dbReference type="Pfam" id="PF00931"/>
    </source>
</evidence>
<dbReference type="PANTHER" id="PTHR45641">
    <property type="entry name" value="TETRATRICOPEPTIDE REPEAT PROTEIN (AFU_ORTHOLOGUE AFUA_6G03870)"/>
    <property type="match status" value="1"/>
</dbReference>
<dbReference type="PATRIC" id="fig|1288963.3.peg.4658"/>
<dbReference type="RefSeq" id="WP_010856780.1">
    <property type="nucleotide sequence ID" value="NZ_AQHR01000115.1"/>
</dbReference>
<keyword evidence="1" id="KW-0677">Repeat</keyword>
<feature type="coiled-coil region" evidence="3">
    <location>
        <begin position="882"/>
        <end position="909"/>
    </location>
</feature>
<dbReference type="InterPro" id="IPR027417">
    <property type="entry name" value="P-loop_NTPase"/>
</dbReference>
<sequence>MSIKQYPIFLASSYELQPEREKFEIFIGRQNKRLVKKNVQFHLEIWEDMGAELNNGRKQDDYNKILNDAEIVVVLFWTKMGKYTQEEFELAYGRFKETGRPIIYVYEKTQEENSTPKEWEIKSKMEFLDRLLTLGKEQFHSTFQHKSDLLYHFQQTLFDLFDKGTLQVGEPIKTLSRNAPHSPSFVIGREEMLAEISNKLSGKGKVVLISAEGGMGKTTLAAKYWHENKYTYGHGVYLFCERGILNSMMDDRLGLELQGMDEDQKIRQIQRKLNSLGDEVLLFLDNANDAEDIRKFLREFSGFNGNILITSRCREVLVDLENEILIKHLHPTDAKELFTKNYREEGPEFETLLEKFLNAIDFHTLLIEVFSKNLKKASARGIDLKGFLERFEEKGIHLERIANTRVKTDYAFFVNSEAASPNAILEVLYDFSNLSEADRYCLVNLALLPVNGYSQQFLLDIFEPEDNTGFYETLDNLYQKGWIGGDYDALRLSPVVQKLVLHRNQETLWEDGKIWVKKLTGLIQYEENKDNYHTKFQWIPFGRQLVKAFSETDSNDLSLLWNNLGILFREIGDRKNLEEAKQNLEKALDSDIRNFGEESPSVATSRSNLAMVYKDLGGEANLLDAKAYLEKALASLVRNFGEDYPLVARCCSNLAMVYQDLGGDANLMEAREHLEKALASDIRNFGEDSPSAAIRRSNLAAVLRDLGGDANLLEAGAHLEKALSSFVRNAGEDSPSVATSRSNLAMIYKDLGGEPNLLEAKEHLEKALSSLIRNFGEDFRSAARCHSNLALVLRDLGGEANLLEAREHLEKALASDIRNFGEDSPSVATRRSNLALVYQALGGEANLLVAKPHLEKALSSDIRNFGEENPITLTGKFNLGGLMVYLGKKDDLEEAIKLLEQALKGYINNFGEEYYLVPITIEWKKYAEKRIKEIEGK</sequence>
<dbReference type="InterPro" id="IPR019734">
    <property type="entry name" value="TPR_rpt"/>
</dbReference>
<dbReference type="Proteomes" id="UP000013909">
    <property type="component" value="Unassembled WGS sequence"/>
</dbReference>
<dbReference type="Pfam" id="PF00931">
    <property type="entry name" value="NB-ARC"/>
    <property type="match status" value="1"/>
</dbReference>